<dbReference type="InterPro" id="IPR000639">
    <property type="entry name" value="Epox_hydrolase-like"/>
</dbReference>
<dbReference type="EMBL" id="JADGMQ010000005">
    <property type="protein sequence ID" value="MBI1620838.1"/>
    <property type="molecule type" value="Genomic_DNA"/>
</dbReference>
<gene>
    <name evidence="3" type="ORF">IOD40_09220</name>
</gene>
<evidence type="ECO:0000256" key="1">
    <source>
        <dbReference type="ARBA" id="ARBA00022801"/>
    </source>
</evidence>
<dbReference type="SUPFAM" id="SSF53474">
    <property type="entry name" value="alpha/beta-Hydrolases"/>
    <property type="match status" value="1"/>
</dbReference>
<keyword evidence="4" id="KW-1185">Reference proteome</keyword>
<dbReference type="Pfam" id="PF00561">
    <property type="entry name" value="Abhydrolase_1"/>
    <property type="match status" value="2"/>
</dbReference>
<dbReference type="InterPro" id="IPR029058">
    <property type="entry name" value="AB_hydrolase_fold"/>
</dbReference>
<name>A0ABS0SC23_9HYPH</name>
<evidence type="ECO:0000313" key="3">
    <source>
        <dbReference type="EMBL" id="MBI1620838.1"/>
    </source>
</evidence>
<evidence type="ECO:0000259" key="2">
    <source>
        <dbReference type="Pfam" id="PF00561"/>
    </source>
</evidence>
<accession>A0ABS0SC23</accession>
<sequence>MPPVHYVETNGIRMAVYEAGTGPTIVLLHGFPELAYSWRNQISALADAGYHVIAPDLRGYGRTDRPAAVEDYDLANLTRDLVGLLDELDIERAVWMGHDWGGILAWQMALFHEERTLGVISITTPFIPHWHYWLHPEQLNGLAPAGFSPDPTIDPVAQMRQIYSPDMYVLMIQDGEEADRLLSHDPARSFRTMVRKDVIAPADYFGLPAEYRQMAFFTPLGQPEAQMLGEEILNADDLSYFASSFEETGFTPALNWYRNLSRNWKAGLNVDQIVRVPSLMITAENDVAFTPGMAEGMDEHVPDLETVLIEGAGHWTLYEKPDEVSAAAISWLDRRIAQ</sequence>
<evidence type="ECO:0000313" key="4">
    <source>
        <dbReference type="Proteomes" id="UP000601789"/>
    </source>
</evidence>
<dbReference type="Proteomes" id="UP000601789">
    <property type="component" value="Unassembled WGS sequence"/>
</dbReference>
<dbReference type="Gene3D" id="3.40.50.1820">
    <property type="entry name" value="alpha/beta hydrolase"/>
    <property type="match status" value="1"/>
</dbReference>
<feature type="domain" description="AB hydrolase-1" evidence="2">
    <location>
        <begin position="23"/>
        <end position="129"/>
    </location>
</feature>
<dbReference type="PRINTS" id="PR00412">
    <property type="entry name" value="EPOXHYDRLASE"/>
</dbReference>
<protein>
    <submittedName>
        <fullName evidence="3">Alpha/beta hydrolase</fullName>
    </submittedName>
</protein>
<organism evidence="3 4">
    <name type="scientific">Aquamicrobium zhengzhouense</name>
    <dbReference type="NCBI Taxonomy" id="2781738"/>
    <lineage>
        <taxon>Bacteria</taxon>
        <taxon>Pseudomonadati</taxon>
        <taxon>Pseudomonadota</taxon>
        <taxon>Alphaproteobacteria</taxon>
        <taxon>Hyphomicrobiales</taxon>
        <taxon>Phyllobacteriaceae</taxon>
        <taxon>Aquamicrobium</taxon>
    </lineage>
</organism>
<keyword evidence="1 3" id="KW-0378">Hydrolase</keyword>
<reference evidence="3 4" key="1">
    <citation type="submission" date="2020-10" db="EMBL/GenBank/DDBJ databases">
        <title>Aquamicrobium zhengzhouensis sp. nov., a exopolysaccharide producing bacterium isolated from farmland soil.</title>
        <authorList>
            <person name="Wang X."/>
        </authorList>
    </citation>
    <scope>NUCLEOTIDE SEQUENCE [LARGE SCALE GENOMIC DNA]</scope>
    <source>
        <strain evidence="4">cd-1</strain>
    </source>
</reference>
<feature type="domain" description="AB hydrolase-1" evidence="2">
    <location>
        <begin position="234"/>
        <end position="321"/>
    </location>
</feature>
<dbReference type="PANTHER" id="PTHR43329">
    <property type="entry name" value="EPOXIDE HYDROLASE"/>
    <property type="match status" value="1"/>
</dbReference>
<dbReference type="InterPro" id="IPR000073">
    <property type="entry name" value="AB_hydrolase_1"/>
</dbReference>
<proteinExistence type="predicted"/>
<dbReference type="GO" id="GO:0016787">
    <property type="term" value="F:hydrolase activity"/>
    <property type="evidence" value="ECO:0007669"/>
    <property type="project" value="UniProtKB-KW"/>
</dbReference>
<comment type="caution">
    <text evidence="3">The sequence shown here is derived from an EMBL/GenBank/DDBJ whole genome shotgun (WGS) entry which is preliminary data.</text>
</comment>